<proteinExistence type="predicted"/>
<protein>
    <submittedName>
        <fullName evidence="1">Uncharacterized protein</fullName>
    </submittedName>
</protein>
<reference evidence="1 2" key="1">
    <citation type="submission" date="2013-02" db="EMBL/GenBank/DDBJ databases">
        <title>The Genome Sequence of Acinetobacter bereziniae NIPH 3.</title>
        <authorList>
            <consortium name="The Broad Institute Genome Sequencing Platform"/>
            <consortium name="The Broad Institute Genome Sequencing Center for Infectious Disease"/>
            <person name="Cerqueira G."/>
            <person name="Feldgarden M."/>
            <person name="Courvalin P."/>
            <person name="Perichon B."/>
            <person name="Grillot-Courvalin C."/>
            <person name="Clermont D."/>
            <person name="Rocha E."/>
            <person name="Yoon E.-J."/>
            <person name="Nemec A."/>
            <person name="Walker B."/>
            <person name="Young S.K."/>
            <person name="Zeng Q."/>
            <person name="Gargeya S."/>
            <person name="Fitzgerald M."/>
            <person name="Haas B."/>
            <person name="Abouelleil A."/>
            <person name="Alvarado L."/>
            <person name="Arachchi H.M."/>
            <person name="Berlin A.M."/>
            <person name="Chapman S.B."/>
            <person name="Dewar J."/>
            <person name="Goldberg J."/>
            <person name="Griggs A."/>
            <person name="Gujja S."/>
            <person name="Hansen M."/>
            <person name="Howarth C."/>
            <person name="Imamovic A."/>
            <person name="Larimer J."/>
            <person name="McCowan C."/>
            <person name="Murphy C."/>
            <person name="Neiman D."/>
            <person name="Pearson M."/>
            <person name="Priest M."/>
            <person name="Roberts A."/>
            <person name="Saif S."/>
            <person name="Shea T."/>
            <person name="Sisk P."/>
            <person name="Sykes S."/>
            <person name="Wortman J."/>
            <person name="Nusbaum C."/>
            <person name="Birren B."/>
        </authorList>
    </citation>
    <scope>NUCLEOTIDE SEQUENCE [LARGE SCALE GENOMIC DNA]</scope>
    <source>
        <strain evidence="1 2">NIPH 3</strain>
    </source>
</reference>
<dbReference type="HOGENOM" id="CLU_2010271_0_0_6"/>
<gene>
    <name evidence="1" type="ORF">F963_04004</name>
</gene>
<evidence type="ECO:0000313" key="2">
    <source>
        <dbReference type="Proteomes" id="UP000013270"/>
    </source>
</evidence>
<name>N8YFB7_ACIBZ</name>
<dbReference type="RefSeq" id="WP_004825353.1">
    <property type="nucleotide sequence ID" value="NZ_KB849460.1"/>
</dbReference>
<dbReference type="EMBL" id="APPK01000054">
    <property type="protein sequence ID" value="ENV19959.1"/>
    <property type="molecule type" value="Genomic_DNA"/>
</dbReference>
<comment type="caution">
    <text evidence="1">The sequence shown here is derived from an EMBL/GenBank/DDBJ whole genome shotgun (WGS) entry which is preliminary data.</text>
</comment>
<accession>N8YFB7</accession>
<dbReference type="PATRIC" id="fig|1217651.3.peg.3948"/>
<organism evidence="1 2">
    <name type="scientific">Acinetobacter bereziniae NIPH 3</name>
    <dbReference type="NCBI Taxonomy" id="1217651"/>
    <lineage>
        <taxon>Bacteria</taxon>
        <taxon>Pseudomonadati</taxon>
        <taxon>Pseudomonadota</taxon>
        <taxon>Gammaproteobacteria</taxon>
        <taxon>Moraxellales</taxon>
        <taxon>Moraxellaceae</taxon>
        <taxon>Acinetobacter</taxon>
    </lineage>
</organism>
<sequence>MDFVEIKNLARTFKAEDEQALIQQVFKLKQQGVGLLGLIYFVQMNQRLPLSEAKTKTLNFSFWRAEERLGVEESYQTIMHDFKGHSFNERGFNEHNFIEHNFIKQDELQHYRTVLYYSEHHFFRFSDECAMS</sequence>
<dbReference type="AlphaFoldDB" id="N8YFB7"/>
<evidence type="ECO:0000313" key="1">
    <source>
        <dbReference type="EMBL" id="ENV19959.1"/>
    </source>
</evidence>
<dbReference type="Proteomes" id="UP000013270">
    <property type="component" value="Unassembled WGS sequence"/>
</dbReference>